<dbReference type="EMBL" id="UZAF01017516">
    <property type="protein sequence ID" value="VDO42428.1"/>
    <property type="molecule type" value="Genomic_DNA"/>
</dbReference>
<dbReference type="Proteomes" id="UP000268014">
    <property type="component" value="Unassembled WGS sequence"/>
</dbReference>
<dbReference type="GO" id="GO:0015179">
    <property type="term" value="F:L-amino acid transmembrane transporter activity"/>
    <property type="evidence" value="ECO:0007669"/>
    <property type="project" value="TreeGrafter"/>
</dbReference>
<sequence>MWFEERSWSNLRMSDLVEEWRDLWSFKVDFMVAAISYVFATTNLLNLPKLILENGGLAFVTAYGVVLAVLVLPTILLELAVGQLTGRAPVQAFHSLSPVFKGVGVSQVLFTLLVLATMTRFLGWLFLFVFHLFWTIQADRPGLPWLNCKYFPELLSAPCRDAGSMANFTLAAHTKLSAVRDESSMMQFMSVLERPSSSVAEFGDFQYFILAAQGLVWITVFCGICFGVRWLGKVIPFLFMAAFSMLLALLIRACTMEGLLNIFNIYIDSTDWSRLADYKLWKIVCEQAILATGIGFGAFITMGSYNRRSNNLVGDSILIVLGHAFLTMMQVITVVGLVGFVVSKTGLAPFDVMDKGEAQMWHILAYFSYLPNVKLWSGLLLFASICILLNIFYLLSLSVLATLEDALGDRWSRCFPRFVLALFVCCLCFSISLYFATQAGRHAYELVTGYLKYITIFVILTFELFATAWFYCAHRLGMDLHVMLRNACCWCFGHFVLLFTYLLPVIPAAVALLNLHDYDFSTFSPAIHSWPYSEWLGAAVALGPLLPIPLVLFFTILCACCCRGKQGYTRGQRLRNVFASNLRRDQRDKSVPHPRYTTSAPGYLLLPQAPLAEPETYA</sequence>
<keyword evidence="7" id="KW-0915">Sodium</keyword>
<evidence type="ECO:0000313" key="11">
    <source>
        <dbReference type="Proteomes" id="UP000268014"/>
    </source>
</evidence>
<dbReference type="GO" id="GO:0089718">
    <property type="term" value="P:amino acid import across plasma membrane"/>
    <property type="evidence" value="ECO:0007669"/>
    <property type="project" value="TreeGrafter"/>
</dbReference>
<evidence type="ECO:0000256" key="6">
    <source>
        <dbReference type="ARBA" id="ARBA00023136"/>
    </source>
</evidence>
<evidence type="ECO:0000256" key="7">
    <source>
        <dbReference type="PIRSR" id="PIRSR600175-1"/>
    </source>
</evidence>
<evidence type="ECO:0000256" key="5">
    <source>
        <dbReference type="ARBA" id="ARBA00022989"/>
    </source>
</evidence>
<feature type="transmembrane region" description="Helical" evidence="9">
    <location>
        <begin position="57"/>
        <end position="76"/>
    </location>
</feature>
<protein>
    <submittedName>
        <fullName evidence="12">Sodium-and chloride-dependent glycine transporter 2</fullName>
    </submittedName>
</protein>
<dbReference type="OrthoDB" id="6581954at2759"/>
<evidence type="ECO:0000256" key="9">
    <source>
        <dbReference type="SAM" id="Phobius"/>
    </source>
</evidence>
<dbReference type="SUPFAM" id="SSF161070">
    <property type="entry name" value="SNF-like"/>
    <property type="match status" value="1"/>
</dbReference>
<evidence type="ECO:0000256" key="4">
    <source>
        <dbReference type="ARBA" id="ARBA00022847"/>
    </source>
</evidence>
<feature type="transmembrane region" description="Helical" evidence="9">
    <location>
        <begin position="535"/>
        <end position="562"/>
    </location>
</feature>
<keyword evidence="6 9" id="KW-0472">Membrane</keyword>
<evidence type="ECO:0000256" key="1">
    <source>
        <dbReference type="ARBA" id="ARBA00004141"/>
    </source>
</evidence>
<feature type="transmembrane region" description="Helical" evidence="9">
    <location>
        <begin position="121"/>
        <end position="137"/>
    </location>
</feature>
<feature type="transmembrane region" description="Helical" evidence="9">
    <location>
        <begin position="317"/>
        <end position="342"/>
    </location>
</feature>
<keyword evidence="5 9" id="KW-1133">Transmembrane helix</keyword>
<reference evidence="10 11" key="2">
    <citation type="submission" date="2018-11" db="EMBL/GenBank/DDBJ databases">
        <authorList>
            <consortium name="Pathogen Informatics"/>
        </authorList>
    </citation>
    <scope>NUCLEOTIDE SEQUENCE [LARGE SCALE GENOMIC DNA]</scope>
    <source>
        <strain evidence="10 11">MHpl1</strain>
    </source>
</reference>
<dbReference type="OMA" id="GWFYCAH"/>
<dbReference type="InterPro" id="IPR000175">
    <property type="entry name" value="Na/ntran_symport"/>
</dbReference>
<keyword evidence="7" id="KW-0479">Metal-binding</keyword>
<evidence type="ECO:0000256" key="8">
    <source>
        <dbReference type="PIRSR" id="PIRSR600175-2"/>
    </source>
</evidence>
<gene>
    <name evidence="10" type="ORF">HPLM_LOCUS11265</name>
</gene>
<feature type="transmembrane region" description="Helical" evidence="9">
    <location>
        <begin position="415"/>
        <end position="435"/>
    </location>
</feature>
<feature type="disulfide bond" evidence="8">
    <location>
        <begin position="148"/>
        <end position="159"/>
    </location>
</feature>
<comment type="subcellular location">
    <subcellularLocation>
        <location evidence="1">Membrane</location>
        <topology evidence="1">Multi-pass membrane protein</topology>
    </subcellularLocation>
</comment>
<dbReference type="GO" id="GO:0005886">
    <property type="term" value="C:plasma membrane"/>
    <property type="evidence" value="ECO:0007669"/>
    <property type="project" value="TreeGrafter"/>
</dbReference>
<dbReference type="PROSITE" id="PS50267">
    <property type="entry name" value="NA_NEUROTRAN_SYMP_3"/>
    <property type="match status" value="1"/>
</dbReference>
<reference evidence="12" key="1">
    <citation type="submission" date="2017-02" db="UniProtKB">
        <authorList>
            <consortium name="WormBaseParasite"/>
        </authorList>
    </citation>
    <scope>IDENTIFICATION</scope>
</reference>
<keyword evidence="11" id="KW-1185">Reference proteome</keyword>
<dbReference type="STRING" id="6290.A0A0N4WJR4"/>
<dbReference type="PANTHER" id="PTHR11616">
    <property type="entry name" value="SODIUM/CHLORIDE DEPENDENT TRANSPORTER"/>
    <property type="match status" value="1"/>
</dbReference>
<feature type="transmembrane region" description="Helical" evidence="9">
    <location>
        <begin position="23"/>
        <end position="45"/>
    </location>
</feature>
<evidence type="ECO:0000313" key="10">
    <source>
        <dbReference type="EMBL" id="VDO42428.1"/>
    </source>
</evidence>
<feature type="transmembrane region" description="Helical" evidence="9">
    <location>
        <begin position="379"/>
        <end position="403"/>
    </location>
</feature>
<dbReference type="GO" id="GO:0046872">
    <property type="term" value="F:metal ion binding"/>
    <property type="evidence" value="ECO:0007669"/>
    <property type="project" value="UniProtKB-KW"/>
</dbReference>
<feature type="transmembrane region" description="Helical" evidence="9">
    <location>
        <begin position="492"/>
        <end position="515"/>
    </location>
</feature>
<evidence type="ECO:0000313" key="12">
    <source>
        <dbReference type="WBParaSite" id="HPLM_0001127301-mRNA-1"/>
    </source>
</evidence>
<keyword evidence="4" id="KW-0769">Symport</keyword>
<keyword evidence="3 9" id="KW-0812">Transmembrane</keyword>
<dbReference type="GO" id="GO:0005283">
    <property type="term" value="F:amino acid:sodium symporter activity"/>
    <property type="evidence" value="ECO:0007669"/>
    <property type="project" value="TreeGrafter"/>
</dbReference>
<keyword evidence="8" id="KW-1015">Disulfide bond</keyword>
<evidence type="ECO:0000256" key="3">
    <source>
        <dbReference type="ARBA" id="ARBA00022692"/>
    </source>
</evidence>
<feature type="transmembrane region" description="Helical" evidence="9">
    <location>
        <begin position="205"/>
        <end position="226"/>
    </location>
</feature>
<organism evidence="12">
    <name type="scientific">Haemonchus placei</name>
    <name type="common">Barber's pole worm</name>
    <dbReference type="NCBI Taxonomy" id="6290"/>
    <lineage>
        <taxon>Eukaryota</taxon>
        <taxon>Metazoa</taxon>
        <taxon>Ecdysozoa</taxon>
        <taxon>Nematoda</taxon>
        <taxon>Chromadorea</taxon>
        <taxon>Rhabditida</taxon>
        <taxon>Rhabditina</taxon>
        <taxon>Rhabditomorpha</taxon>
        <taxon>Strongyloidea</taxon>
        <taxon>Trichostrongylidae</taxon>
        <taxon>Haemonchus</taxon>
    </lineage>
</organism>
<name>A0A0N4WJR4_HAEPC</name>
<dbReference type="Pfam" id="PF00209">
    <property type="entry name" value="SNF"/>
    <property type="match status" value="1"/>
</dbReference>
<dbReference type="PRINTS" id="PR00176">
    <property type="entry name" value="NANEUSMPORT"/>
</dbReference>
<accession>A0A0N4WJR4</accession>
<feature type="transmembrane region" description="Helical" evidence="9">
    <location>
        <begin position="287"/>
        <end position="305"/>
    </location>
</feature>
<feature type="transmembrane region" description="Helical" evidence="9">
    <location>
        <begin position="450"/>
        <end position="471"/>
    </location>
</feature>
<dbReference type="PANTHER" id="PTHR11616:SF295">
    <property type="entry name" value="SODIUM: NEUROTRANSMITTER SYMPORTER FAMILY"/>
    <property type="match status" value="1"/>
</dbReference>
<feature type="binding site" evidence="7">
    <location>
        <position position="43"/>
    </location>
    <ligand>
        <name>Na(+)</name>
        <dbReference type="ChEBI" id="CHEBI:29101"/>
        <label>1</label>
    </ligand>
</feature>
<keyword evidence="2" id="KW-0813">Transport</keyword>
<dbReference type="WBParaSite" id="HPLM_0001127301-mRNA-1">
    <property type="protein sequence ID" value="HPLM_0001127301-mRNA-1"/>
    <property type="gene ID" value="HPLM_0001127301"/>
</dbReference>
<evidence type="ECO:0000256" key="2">
    <source>
        <dbReference type="ARBA" id="ARBA00022448"/>
    </source>
</evidence>
<feature type="transmembrane region" description="Helical" evidence="9">
    <location>
        <begin position="96"/>
        <end position="116"/>
    </location>
</feature>
<dbReference type="AlphaFoldDB" id="A0A0N4WJR4"/>
<proteinExistence type="predicted"/>
<dbReference type="InterPro" id="IPR037272">
    <property type="entry name" value="SNS_sf"/>
</dbReference>
<feature type="transmembrane region" description="Helical" evidence="9">
    <location>
        <begin position="238"/>
        <end position="267"/>
    </location>
</feature>